<dbReference type="EMBL" id="DUZY01000002">
    <property type="protein sequence ID" value="DAD26767.1"/>
    <property type="molecule type" value="Genomic_DNA"/>
</dbReference>
<name>A0A822Y2U8_NELNU</name>
<protein>
    <submittedName>
        <fullName evidence="1">Uncharacterized protein</fullName>
    </submittedName>
</protein>
<organism evidence="1 2">
    <name type="scientific">Nelumbo nucifera</name>
    <name type="common">Sacred lotus</name>
    <dbReference type="NCBI Taxonomy" id="4432"/>
    <lineage>
        <taxon>Eukaryota</taxon>
        <taxon>Viridiplantae</taxon>
        <taxon>Streptophyta</taxon>
        <taxon>Embryophyta</taxon>
        <taxon>Tracheophyta</taxon>
        <taxon>Spermatophyta</taxon>
        <taxon>Magnoliopsida</taxon>
        <taxon>Proteales</taxon>
        <taxon>Nelumbonaceae</taxon>
        <taxon>Nelumbo</taxon>
    </lineage>
</organism>
<evidence type="ECO:0000313" key="1">
    <source>
        <dbReference type="EMBL" id="DAD26767.1"/>
    </source>
</evidence>
<gene>
    <name evidence="1" type="ORF">HUJ06_028235</name>
</gene>
<sequence length="40" mass="4660">MDLLAYSLKSLRFANINFKDSIPPRSSEVVRLQMKPDEIH</sequence>
<dbReference type="Proteomes" id="UP000607653">
    <property type="component" value="Unassembled WGS sequence"/>
</dbReference>
<reference evidence="1 2" key="1">
    <citation type="journal article" date="2020" name="Mol. Biol. Evol.">
        <title>Distinct Expression and Methylation Patterns for Genes with Different Fates following a Single Whole-Genome Duplication in Flowering Plants.</title>
        <authorList>
            <person name="Shi T."/>
            <person name="Rahmani R.S."/>
            <person name="Gugger P.F."/>
            <person name="Wang M."/>
            <person name="Li H."/>
            <person name="Zhang Y."/>
            <person name="Li Z."/>
            <person name="Wang Q."/>
            <person name="Van de Peer Y."/>
            <person name="Marchal K."/>
            <person name="Chen J."/>
        </authorList>
    </citation>
    <scope>NUCLEOTIDE SEQUENCE [LARGE SCALE GENOMIC DNA]</scope>
    <source>
        <tissue evidence="1">Leaf</tissue>
    </source>
</reference>
<accession>A0A822Y2U8</accession>
<dbReference type="AlphaFoldDB" id="A0A822Y2U8"/>
<proteinExistence type="predicted"/>
<evidence type="ECO:0000313" key="2">
    <source>
        <dbReference type="Proteomes" id="UP000607653"/>
    </source>
</evidence>
<comment type="caution">
    <text evidence="1">The sequence shown here is derived from an EMBL/GenBank/DDBJ whole genome shotgun (WGS) entry which is preliminary data.</text>
</comment>
<keyword evidence="2" id="KW-1185">Reference proteome</keyword>